<gene>
    <name evidence="4" type="ORF">EXM22_12205</name>
</gene>
<evidence type="ECO:0000313" key="4">
    <source>
        <dbReference type="EMBL" id="QEN08714.1"/>
    </source>
</evidence>
<feature type="domain" description="STAS" evidence="3">
    <location>
        <begin position="5"/>
        <end position="106"/>
    </location>
</feature>
<sequence length="294" mass="33498">MVVSKEISGNAAIYHLNGEMDLYTSQSVREQIKEALTDGFKRIILNCKGLEYIDSSGIGVLISLFTTLRKKGGTMCLCSLTKPVESVISFTKLNGFLDITKTLEEAKGSVRIQVDEKIEAVLPGQRIGIIQDDNHILMNSDGMYSKEFNLDLRRVRRLSQLILQKAPPEIKEINLLEQQISEIIKNGVRHGNKNDPNKKIKIWFSFSKTHAHIILQDEGNGFKNIQHWNDFYRRKMKAYDERDFETLINYLSYRTSDSKDEDGGNALFAAVEFWNKGVVISQKGNTIAVKREYS</sequence>
<evidence type="ECO:0000256" key="2">
    <source>
        <dbReference type="RuleBase" id="RU003749"/>
    </source>
</evidence>
<dbReference type="NCBIfam" id="TIGR00377">
    <property type="entry name" value="ant_ant_sig"/>
    <property type="match status" value="1"/>
</dbReference>
<dbReference type="InterPro" id="IPR036890">
    <property type="entry name" value="HATPase_C_sf"/>
</dbReference>
<dbReference type="Pfam" id="PF01740">
    <property type="entry name" value="STAS"/>
    <property type="match status" value="1"/>
</dbReference>
<dbReference type="Proteomes" id="UP000324209">
    <property type="component" value="Chromosome"/>
</dbReference>
<dbReference type="AlphaFoldDB" id="A0A5C1QQ26"/>
<proteinExistence type="inferred from homology"/>
<organism evidence="4 5">
    <name type="scientific">Oceanispirochaeta crateris</name>
    <dbReference type="NCBI Taxonomy" id="2518645"/>
    <lineage>
        <taxon>Bacteria</taxon>
        <taxon>Pseudomonadati</taxon>
        <taxon>Spirochaetota</taxon>
        <taxon>Spirochaetia</taxon>
        <taxon>Spirochaetales</taxon>
        <taxon>Spirochaetaceae</taxon>
        <taxon>Oceanispirochaeta</taxon>
    </lineage>
</organism>
<name>A0A5C1QQ26_9SPIO</name>
<dbReference type="Gene3D" id="3.30.565.10">
    <property type="entry name" value="Histidine kinase-like ATPase, C-terminal domain"/>
    <property type="match status" value="1"/>
</dbReference>
<dbReference type="Gene3D" id="3.30.750.24">
    <property type="entry name" value="STAS domain"/>
    <property type="match status" value="1"/>
</dbReference>
<dbReference type="InterPro" id="IPR036513">
    <property type="entry name" value="STAS_dom_sf"/>
</dbReference>
<dbReference type="CDD" id="cd07043">
    <property type="entry name" value="STAS_anti-anti-sigma_factors"/>
    <property type="match status" value="1"/>
</dbReference>
<evidence type="ECO:0000259" key="3">
    <source>
        <dbReference type="Pfam" id="PF01740"/>
    </source>
</evidence>
<dbReference type="OrthoDB" id="9796601at2"/>
<reference evidence="4 5" key="1">
    <citation type="submission" date="2019-02" db="EMBL/GenBank/DDBJ databases">
        <title>Complete Genome Sequence and Methylome Analysis of free living Spirochaetas.</title>
        <authorList>
            <person name="Fomenkov A."/>
            <person name="Dubinina G."/>
            <person name="Leshcheva N."/>
            <person name="Mikheeva N."/>
            <person name="Grabovich M."/>
            <person name="Vincze T."/>
            <person name="Roberts R.J."/>
        </authorList>
    </citation>
    <scope>NUCLEOTIDE SEQUENCE [LARGE SCALE GENOMIC DNA]</scope>
    <source>
        <strain evidence="4 5">K2</strain>
    </source>
</reference>
<keyword evidence="5" id="KW-1185">Reference proteome</keyword>
<dbReference type="KEGG" id="ock:EXM22_12205"/>
<protein>
    <recommendedName>
        <fullName evidence="2">Anti-sigma factor antagonist</fullName>
    </recommendedName>
</protein>
<evidence type="ECO:0000313" key="5">
    <source>
        <dbReference type="Proteomes" id="UP000324209"/>
    </source>
</evidence>
<dbReference type="SUPFAM" id="SSF55874">
    <property type="entry name" value="ATPase domain of HSP90 chaperone/DNA topoisomerase II/histidine kinase"/>
    <property type="match status" value="1"/>
</dbReference>
<accession>A0A5C1QQ26</accession>
<dbReference type="PANTHER" id="PTHR33495">
    <property type="entry name" value="ANTI-SIGMA FACTOR ANTAGONIST TM_1081-RELATED-RELATED"/>
    <property type="match status" value="1"/>
</dbReference>
<dbReference type="InterPro" id="IPR002645">
    <property type="entry name" value="STAS_dom"/>
</dbReference>
<dbReference type="GO" id="GO:0043856">
    <property type="term" value="F:anti-sigma factor antagonist activity"/>
    <property type="evidence" value="ECO:0007669"/>
    <property type="project" value="InterPro"/>
</dbReference>
<dbReference type="RefSeq" id="WP_149486795.1">
    <property type="nucleotide sequence ID" value="NZ_CP036150.1"/>
</dbReference>
<dbReference type="InterPro" id="IPR003658">
    <property type="entry name" value="Anti-sigma_ant"/>
</dbReference>
<dbReference type="SUPFAM" id="SSF52091">
    <property type="entry name" value="SpoIIaa-like"/>
    <property type="match status" value="1"/>
</dbReference>
<dbReference type="EMBL" id="CP036150">
    <property type="protein sequence ID" value="QEN08714.1"/>
    <property type="molecule type" value="Genomic_DNA"/>
</dbReference>
<comment type="similarity">
    <text evidence="1 2">Belongs to the anti-sigma-factor antagonist family.</text>
</comment>
<evidence type="ECO:0000256" key="1">
    <source>
        <dbReference type="ARBA" id="ARBA00009013"/>
    </source>
</evidence>